<keyword evidence="3" id="KW-1185">Reference proteome</keyword>
<evidence type="ECO:0000313" key="2">
    <source>
        <dbReference type="EMBL" id="QQR29056.1"/>
    </source>
</evidence>
<reference evidence="1" key="1">
    <citation type="journal article" date="2017" name="Genome Announc.">
        <title>High-Quality Whole-Genome Sequences of the Oligo-Mouse-Microbiota Bacterial Community.</title>
        <authorList>
            <person name="Garzetti D."/>
            <person name="Brugiroux S."/>
            <person name="Bunk B."/>
            <person name="Pukall R."/>
            <person name="McCoy K.D."/>
            <person name="Macpherson A.J."/>
            <person name="Stecher B."/>
        </authorList>
    </citation>
    <scope>NUCLEOTIDE SEQUENCE</scope>
    <source>
        <strain evidence="1">KB18</strain>
    </source>
</reference>
<organism evidence="2 4">
    <name type="scientific">Acutalibacter muris</name>
    <dbReference type="NCBI Taxonomy" id="1796620"/>
    <lineage>
        <taxon>Bacteria</taxon>
        <taxon>Bacillati</taxon>
        <taxon>Bacillota</taxon>
        <taxon>Clostridia</taxon>
        <taxon>Eubacteriales</taxon>
        <taxon>Acutalibacteraceae</taxon>
        <taxon>Acutalibacter</taxon>
    </lineage>
</organism>
<reference evidence="2 4" key="3">
    <citation type="submission" date="2020-11" db="EMBL/GenBank/DDBJ databases">
        <title>Closed and high quality bacterial genomes of the OMM12 community.</title>
        <authorList>
            <person name="Marbouty M."/>
            <person name="Lamy-Besnier Q."/>
            <person name="Debarbieux L."/>
            <person name="Koszul R."/>
        </authorList>
    </citation>
    <scope>NUCLEOTIDE SEQUENCE [LARGE SCALE GENOMIC DNA]</scope>
    <source>
        <strain evidence="2 4">KB18</strain>
    </source>
</reference>
<dbReference type="RefSeq" id="WP_066535719.1">
    <property type="nucleotide sequence ID" value="NZ_CAPVCI010000006.1"/>
</dbReference>
<dbReference type="EMBL" id="CP065321">
    <property type="protein sequence ID" value="QQR29056.1"/>
    <property type="molecule type" value="Genomic_DNA"/>
</dbReference>
<protein>
    <submittedName>
        <fullName evidence="2">Uncharacterized protein</fullName>
    </submittedName>
</protein>
<name>A0A1Z2XMU5_9FIRM</name>
<evidence type="ECO:0000313" key="1">
    <source>
        <dbReference type="EMBL" id="ASB39764.1"/>
    </source>
</evidence>
<evidence type="ECO:0000313" key="4">
    <source>
        <dbReference type="Proteomes" id="UP000596035"/>
    </source>
</evidence>
<sequence>MSVLGGCEEKNKTPVLEERVCPNCGNEVEVFTIKGRLIDDFTCACGYVFQKEEQIVPKVRDSNAPQS</sequence>
<accession>A0A1Z2XMU5</accession>
<dbReference type="Proteomes" id="UP000596035">
    <property type="component" value="Chromosome"/>
</dbReference>
<proteinExistence type="predicted"/>
<dbReference type="Proteomes" id="UP000196710">
    <property type="component" value="Chromosome"/>
</dbReference>
<gene>
    <name evidence="1" type="ORF">ADH66_03295</name>
    <name evidence="2" type="ORF">I5Q82_13350</name>
</gene>
<reference evidence="3" key="2">
    <citation type="submission" date="2017-05" db="EMBL/GenBank/DDBJ databases">
        <title>Improved OligoMM genomes.</title>
        <authorList>
            <person name="Garzetti D."/>
        </authorList>
    </citation>
    <scope>NUCLEOTIDE SEQUENCE [LARGE SCALE GENOMIC DNA]</scope>
    <source>
        <strain evidence="3">KB18</strain>
    </source>
</reference>
<dbReference type="EMBL" id="CP021422">
    <property type="protein sequence ID" value="ASB39764.1"/>
    <property type="molecule type" value="Genomic_DNA"/>
</dbReference>
<dbReference type="AlphaFoldDB" id="A0A1Z2XMU5"/>
<dbReference type="KEGG" id="amur:ADH66_03295"/>
<evidence type="ECO:0000313" key="3">
    <source>
        <dbReference type="Proteomes" id="UP000196710"/>
    </source>
</evidence>